<reference evidence="1 2" key="1">
    <citation type="submission" date="2014-04" db="EMBL/GenBank/DDBJ databases">
        <authorList>
            <person name="Bishop-Lilly K.A."/>
            <person name="Broomall S.M."/>
            <person name="Chain P.S."/>
            <person name="Chertkov O."/>
            <person name="Coyne S.R."/>
            <person name="Daligault H.E."/>
            <person name="Davenport K.W."/>
            <person name="Erkkila T."/>
            <person name="Frey K.G."/>
            <person name="Gibbons H.S."/>
            <person name="Gu W."/>
            <person name="Jaissle J."/>
            <person name="Johnson S.L."/>
            <person name="Koroleva G.I."/>
            <person name="Ladner J.T."/>
            <person name="Lo C.-C."/>
            <person name="Minogue T.D."/>
            <person name="Munk C."/>
            <person name="Palacios G.F."/>
            <person name="Redden C.L."/>
            <person name="Rosenzweig C.N."/>
            <person name="Scholz M.B."/>
            <person name="Teshima H."/>
            <person name="Xu Y."/>
        </authorList>
    </citation>
    <scope>NUCLEOTIDE SEQUENCE [LARGE SCALE GENOMIC DNA]</scope>
    <source>
        <strain evidence="2">gladioli</strain>
    </source>
</reference>
<dbReference type="AlphaFoldDB" id="A0AAW3FCM4"/>
<evidence type="ECO:0000313" key="1">
    <source>
        <dbReference type="EMBL" id="KGC24018.1"/>
    </source>
</evidence>
<organism evidence="1 2">
    <name type="scientific">Burkholderia gladioli</name>
    <name type="common">Pseudomonas marginata</name>
    <name type="synonym">Phytomonas marginata</name>
    <dbReference type="NCBI Taxonomy" id="28095"/>
    <lineage>
        <taxon>Bacteria</taxon>
        <taxon>Pseudomonadati</taxon>
        <taxon>Pseudomonadota</taxon>
        <taxon>Betaproteobacteria</taxon>
        <taxon>Burkholderiales</taxon>
        <taxon>Burkholderiaceae</taxon>
        <taxon>Burkholderia</taxon>
    </lineage>
</organism>
<dbReference type="EMBL" id="JPGG01000011">
    <property type="protein sequence ID" value="KGC24018.1"/>
    <property type="molecule type" value="Genomic_DNA"/>
</dbReference>
<evidence type="ECO:0000313" key="2">
    <source>
        <dbReference type="Proteomes" id="UP000029590"/>
    </source>
</evidence>
<comment type="caution">
    <text evidence="1">The sequence shown here is derived from an EMBL/GenBank/DDBJ whole genome shotgun (WGS) entry which is preliminary data.</text>
</comment>
<dbReference type="RefSeq" id="WP_036057740.1">
    <property type="nucleotide sequence ID" value="NZ_CP009320.1"/>
</dbReference>
<gene>
    <name evidence="1" type="ORF">DM48_8003</name>
</gene>
<dbReference type="Proteomes" id="UP000029590">
    <property type="component" value="Unassembled WGS sequence"/>
</dbReference>
<dbReference type="KEGG" id="bgo:BM43_7599"/>
<protein>
    <submittedName>
        <fullName evidence="1">Uncharacterized protein</fullName>
    </submittedName>
</protein>
<accession>A0AAW3FCM4</accession>
<sequence>MEMPIKRLQGPRGPIRRGSGKIVAEIVDSRFTLEARDTRSIWRWAAWGADRKVIQVIEVENRDGIDELWWLREIVSDYCHRVRSIAN</sequence>
<name>A0AAW3FCM4_BURGA</name>
<proteinExistence type="predicted"/>